<evidence type="ECO:0000256" key="2">
    <source>
        <dbReference type="ARBA" id="ARBA00005594"/>
    </source>
</evidence>
<accession>A0A2S4PUJ5</accession>
<feature type="domain" description="Aminoacyl-tRNA synthetase class Ia" evidence="15">
    <location>
        <begin position="142"/>
        <end position="764"/>
    </location>
</feature>
<evidence type="ECO:0000313" key="17">
    <source>
        <dbReference type="EMBL" id="POS85703.1"/>
    </source>
</evidence>
<organism evidence="17 18">
    <name type="scientific">Erysiphe pulchra</name>
    <dbReference type="NCBI Taxonomy" id="225359"/>
    <lineage>
        <taxon>Eukaryota</taxon>
        <taxon>Fungi</taxon>
        <taxon>Dikarya</taxon>
        <taxon>Ascomycota</taxon>
        <taxon>Pezizomycotina</taxon>
        <taxon>Leotiomycetes</taxon>
        <taxon>Erysiphales</taxon>
        <taxon>Erysiphaceae</taxon>
        <taxon>Erysiphe</taxon>
    </lineage>
</organism>
<dbReference type="AlphaFoldDB" id="A0A2S4PUJ5"/>
<dbReference type="OrthoDB" id="629407at2759"/>
<name>A0A2S4PUJ5_9PEZI</name>
<dbReference type="FunFam" id="3.90.740.10:FF:000008">
    <property type="entry name" value="Valine--tRNA ligase, mitochondrial"/>
    <property type="match status" value="1"/>
</dbReference>
<dbReference type="Proteomes" id="UP000237438">
    <property type="component" value="Unassembled WGS sequence"/>
</dbReference>
<keyword evidence="6 13" id="KW-0547">Nucleotide-binding</keyword>
<feature type="non-terminal residue" evidence="17">
    <location>
        <position position="1071"/>
    </location>
</feature>
<feature type="compositionally biased region" description="Basic and acidic residues" evidence="14">
    <location>
        <begin position="89"/>
        <end position="110"/>
    </location>
</feature>
<evidence type="ECO:0000256" key="7">
    <source>
        <dbReference type="ARBA" id="ARBA00022840"/>
    </source>
</evidence>
<dbReference type="GO" id="GO:0002161">
    <property type="term" value="F:aminoacyl-tRNA deacylase activity"/>
    <property type="evidence" value="ECO:0007669"/>
    <property type="project" value="InterPro"/>
</dbReference>
<feature type="compositionally biased region" description="Polar residues" evidence="14">
    <location>
        <begin position="1"/>
        <end position="10"/>
    </location>
</feature>
<evidence type="ECO:0000259" key="16">
    <source>
        <dbReference type="Pfam" id="PF08264"/>
    </source>
</evidence>
<dbReference type="EC" id="6.1.1.9" evidence="3"/>
<dbReference type="Gene3D" id="3.40.50.620">
    <property type="entry name" value="HUPs"/>
    <property type="match status" value="2"/>
</dbReference>
<dbReference type="PROSITE" id="PS00178">
    <property type="entry name" value="AA_TRNA_LIGASE_I"/>
    <property type="match status" value="1"/>
</dbReference>
<dbReference type="InterPro" id="IPR002303">
    <property type="entry name" value="Valyl-tRNA_ligase"/>
</dbReference>
<protein>
    <recommendedName>
        <fullName evidence="3">valine--tRNA ligase</fullName>
        <ecNumber evidence="3">6.1.1.9</ecNumber>
    </recommendedName>
    <alternativeName>
        <fullName evidence="11">Valyl-tRNA synthetase</fullName>
    </alternativeName>
</protein>
<sequence length="1071" mass="121900">MASNMASSNPIRDEANTEAIKSPSPLPAKVQTTLTGQNEKKVKSEKEYINLQFFVRIVEKERKKAEKQAKFEQKKAKSALQATASALESKTKEKKALAQKKAEEEELSSYKEDTKAGERKIIKPFSNPYFKAYNPVAIESAWYSWWEKEGFFKPEFTDNGKVKPAGSFIIVEPPPNVTGNLHMGHALGTALQDVMIRWNRMQGKTTLWLPGCDHAGISTQSVVENMLWRREQKTRHDLGRPEFVETVWKWKNEYHQRINNALRRLGGSFDWTREAFTMDENFTAAVTETFVSLHEDGIIYRANRLVNWCTKLNTALSNLEVESKELPGRTLLNVPGYDKKIEFGVIVHFQYPIEGSDQKIEVATTRIETMLGDTAIAVHPDDERYKHLVGKRAIHPFIQNRFLPIISDTYVEKDFGSGAVKITPAHDANDYALGERHNLDFINILTDDGKMNENAGPYAGQKRFDVRYKIQDDLKKLGLFVEKKDNPMTVPLCSKSKDIIEPLMKPQWWMKMKDMAAAALDVVKNGQIKISPESAEKSYIRWMENVNDWCLSRQLWWGHQAPMYFAQIEGESNDETDNKLWFSGRTVDEAKIKVAKAFPNKKFTLKRDEDVLDTWFSSGLWPFATLGWPKKTHDLETLFPTTVLETGWDILFFWIARMIMFSLKMTGKVPFTEVYCHSLIRDSEGRKMSKSLGNVIDPHDVIDGISLENLHEKLLQGNLAPEEVEKAAKYQKTAFPDGIPQCGTDALRFALVSYTTGGGDIAFDIKVIYGYRKFCNKIYQATKYVLGKLGDDFTPAKSCKPLGNESLAERWILHKMTIAAKEINQALNDREFMKSTNIIYQYWYNNLCDVFIENSKAILQDGTPEEKHSALNTLYTALDGALTLIHPFMPYLTEELWQRLPRRPQDATKSIVLAQYPVFDENFYDPAAEIAYELVLDVSRGIRSLMSEYSIKDGGKVFVQALDSTSFATVSQQLASIKSLTGKGVVNLNLLASSDSRPAGCVVFLVSSAAKVYLHVKDRQLLAKKKILEGEGYREKVSKELQEVEKKKLQDLEVERGAFAETIKQFETLKL</sequence>
<dbReference type="CDD" id="cd07962">
    <property type="entry name" value="Anticodon_Ia_Val"/>
    <property type="match status" value="1"/>
</dbReference>
<dbReference type="InterPro" id="IPR009008">
    <property type="entry name" value="Val/Leu/Ile-tRNA-synth_edit"/>
</dbReference>
<dbReference type="InterPro" id="IPR014729">
    <property type="entry name" value="Rossmann-like_a/b/a_fold"/>
</dbReference>
<dbReference type="FunFam" id="3.40.50.620:FF:000020">
    <property type="entry name" value="Valine--tRNA ligase, mitochondrial"/>
    <property type="match status" value="1"/>
</dbReference>
<keyword evidence="5 13" id="KW-0436">Ligase</keyword>
<evidence type="ECO:0000259" key="15">
    <source>
        <dbReference type="Pfam" id="PF00133"/>
    </source>
</evidence>
<dbReference type="SUPFAM" id="SSF52374">
    <property type="entry name" value="Nucleotidylyl transferase"/>
    <property type="match status" value="1"/>
</dbReference>
<dbReference type="STRING" id="225359.A0A2S4PUJ5"/>
<evidence type="ECO:0000256" key="9">
    <source>
        <dbReference type="ARBA" id="ARBA00023054"/>
    </source>
</evidence>
<evidence type="ECO:0000256" key="6">
    <source>
        <dbReference type="ARBA" id="ARBA00022741"/>
    </source>
</evidence>
<dbReference type="NCBIfam" id="TIGR00422">
    <property type="entry name" value="valS"/>
    <property type="match status" value="1"/>
</dbReference>
<dbReference type="GO" id="GO:0005524">
    <property type="term" value="F:ATP binding"/>
    <property type="evidence" value="ECO:0007669"/>
    <property type="project" value="UniProtKB-KW"/>
</dbReference>
<evidence type="ECO:0000256" key="14">
    <source>
        <dbReference type="SAM" id="MobiDB-lite"/>
    </source>
</evidence>
<dbReference type="GO" id="GO:0005829">
    <property type="term" value="C:cytosol"/>
    <property type="evidence" value="ECO:0007669"/>
    <property type="project" value="TreeGrafter"/>
</dbReference>
<keyword evidence="4" id="KW-0963">Cytoplasm</keyword>
<dbReference type="Pfam" id="PF08264">
    <property type="entry name" value="Anticodon_1"/>
    <property type="match status" value="1"/>
</dbReference>
<gene>
    <name evidence="17" type="ORF">EPUL_002387</name>
</gene>
<evidence type="ECO:0000256" key="12">
    <source>
        <dbReference type="ARBA" id="ARBA00047552"/>
    </source>
</evidence>
<dbReference type="InterPro" id="IPR013155">
    <property type="entry name" value="M/V/L/I-tRNA-synth_anticd-bd"/>
</dbReference>
<keyword evidence="9" id="KW-0175">Coiled coil</keyword>
<evidence type="ECO:0000256" key="10">
    <source>
        <dbReference type="ARBA" id="ARBA00023146"/>
    </source>
</evidence>
<dbReference type="PRINTS" id="PR00986">
    <property type="entry name" value="TRNASYNTHVAL"/>
</dbReference>
<dbReference type="InterPro" id="IPR009080">
    <property type="entry name" value="tRNAsynth_Ia_anticodon-bd"/>
</dbReference>
<comment type="catalytic activity">
    <reaction evidence="12">
        <text>tRNA(Val) + L-valine + ATP = L-valyl-tRNA(Val) + AMP + diphosphate</text>
        <dbReference type="Rhea" id="RHEA:10704"/>
        <dbReference type="Rhea" id="RHEA-COMP:9672"/>
        <dbReference type="Rhea" id="RHEA-COMP:9708"/>
        <dbReference type="ChEBI" id="CHEBI:30616"/>
        <dbReference type="ChEBI" id="CHEBI:33019"/>
        <dbReference type="ChEBI" id="CHEBI:57762"/>
        <dbReference type="ChEBI" id="CHEBI:78442"/>
        <dbReference type="ChEBI" id="CHEBI:78537"/>
        <dbReference type="ChEBI" id="CHEBI:456215"/>
        <dbReference type="EC" id="6.1.1.9"/>
    </reaction>
</comment>
<comment type="similarity">
    <text evidence="2 13">Belongs to the class-I aminoacyl-tRNA synthetase family.</text>
</comment>
<evidence type="ECO:0000256" key="3">
    <source>
        <dbReference type="ARBA" id="ARBA00013169"/>
    </source>
</evidence>
<keyword evidence="10 13" id="KW-0030">Aminoacyl-tRNA synthetase</keyword>
<reference evidence="17 18" key="1">
    <citation type="submission" date="2017-10" db="EMBL/GenBank/DDBJ databases">
        <title>Development of genomic resources for the powdery mildew, Erysiphe pulchra.</title>
        <authorList>
            <person name="Wadl P.A."/>
            <person name="Mack B.M."/>
            <person name="Moore G."/>
            <person name="Beltz S.B."/>
        </authorList>
    </citation>
    <scope>NUCLEOTIDE SEQUENCE [LARGE SCALE GENOMIC DNA]</scope>
    <source>
        <strain evidence="17">Cflorida</strain>
    </source>
</reference>
<keyword evidence="18" id="KW-1185">Reference proteome</keyword>
<dbReference type="SUPFAM" id="SSF50677">
    <property type="entry name" value="ValRS/IleRS/LeuRS editing domain"/>
    <property type="match status" value="1"/>
</dbReference>
<dbReference type="InterPro" id="IPR002300">
    <property type="entry name" value="aa-tRNA-synth_Ia"/>
</dbReference>
<dbReference type="FunFam" id="1.10.730.10:FF:000009">
    <property type="entry name" value="Valine--tRNA ligase, mitochondrial"/>
    <property type="match status" value="1"/>
</dbReference>
<feature type="domain" description="Methionyl/Valyl/Leucyl/Isoleucyl-tRNA synthetase anticodon-binding" evidence="16">
    <location>
        <begin position="809"/>
        <end position="956"/>
    </location>
</feature>
<dbReference type="SUPFAM" id="SSF47323">
    <property type="entry name" value="Anticodon-binding domain of a subclass of class I aminoacyl-tRNA synthetases"/>
    <property type="match status" value="1"/>
</dbReference>
<evidence type="ECO:0000256" key="11">
    <source>
        <dbReference type="ARBA" id="ARBA00029936"/>
    </source>
</evidence>
<comment type="caution">
    <text evidence="17">The sequence shown here is derived from an EMBL/GenBank/DDBJ whole genome shotgun (WGS) entry which is preliminary data.</text>
</comment>
<evidence type="ECO:0000256" key="4">
    <source>
        <dbReference type="ARBA" id="ARBA00022490"/>
    </source>
</evidence>
<dbReference type="PANTHER" id="PTHR11946:SF109">
    <property type="entry name" value="VALINE--TRNA LIGASE"/>
    <property type="match status" value="1"/>
</dbReference>
<dbReference type="GO" id="GO:0006438">
    <property type="term" value="P:valyl-tRNA aminoacylation"/>
    <property type="evidence" value="ECO:0007669"/>
    <property type="project" value="InterPro"/>
</dbReference>
<dbReference type="InterPro" id="IPR001412">
    <property type="entry name" value="aa-tRNA-synth_I_CS"/>
</dbReference>
<keyword evidence="7 13" id="KW-0067">ATP-binding</keyword>
<evidence type="ECO:0000313" key="18">
    <source>
        <dbReference type="Proteomes" id="UP000237438"/>
    </source>
</evidence>
<dbReference type="FunFam" id="3.40.50.620:FF:000078">
    <property type="entry name" value="Valine--tRNA ligase, mitochondrial"/>
    <property type="match status" value="1"/>
</dbReference>
<feature type="region of interest" description="Disordered" evidence="14">
    <location>
        <begin position="1"/>
        <end position="42"/>
    </location>
</feature>
<dbReference type="EMBL" id="PEDP01000525">
    <property type="protein sequence ID" value="POS85703.1"/>
    <property type="molecule type" value="Genomic_DNA"/>
</dbReference>
<evidence type="ECO:0000256" key="1">
    <source>
        <dbReference type="ARBA" id="ARBA00004496"/>
    </source>
</evidence>
<dbReference type="Gene3D" id="3.90.740.10">
    <property type="entry name" value="Valyl/Leucyl/Isoleucyl-tRNA synthetase, editing domain"/>
    <property type="match status" value="1"/>
</dbReference>
<dbReference type="GO" id="GO:0004832">
    <property type="term" value="F:valine-tRNA ligase activity"/>
    <property type="evidence" value="ECO:0007669"/>
    <property type="project" value="UniProtKB-EC"/>
</dbReference>
<evidence type="ECO:0000256" key="13">
    <source>
        <dbReference type="RuleBase" id="RU363035"/>
    </source>
</evidence>
<dbReference type="Pfam" id="PF00133">
    <property type="entry name" value="tRNA-synt_1"/>
    <property type="match status" value="1"/>
</dbReference>
<proteinExistence type="inferred from homology"/>
<dbReference type="Gene3D" id="1.10.730.10">
    <property type="entry name" value="Isoleucyl-tRNA Synthetase, Domain 1"/>
    <property type="match status" value="1"/>
</dbReference>
<dbReference type="NCBIfam" id="NF004349">
    <property type="entry name" value="PRK05729.1"/>
    <property type="match status" value="1"/>
</dbReference>
<keyword evidence="8 13" id="KW-0648">Protein biosynthesis</keyword>
<dbReference type="HAMAP" id="MF_02004">
    <property type="entry name" value="Val_tRNA_synth_type1"/>
    <property type="match status" value="1"/>
</dbReference>
<evidence type="ECO:0000256" key="5">
    <source>
        <dbReference type="ARBA" id="ARBA00022598"/>
    </source>
</evidence>
<evidence type="ECO:0000256" key="8">
    <source>
        <dbReference type="ARBA" id="ARBA00022917"/>
    </source>
</evidence>
<feature type="region of interest" description="Disordered" evidence="14">
    <location>
        <begin position="84"/>
        <end position="110"/>
    </location>
</feature>
<dbReference type="CDD" id="cd00817">
    <property type="entry name" value="ValRS_core"/>
    <property type="match status" value="1"/>
</dbReference>
<dbReference type="InterPro" id="IPR033705">
    <property type="entry name" value="Anticodon_Ia_Val"/>
</dbReference>
<dbReference type="PANTHER" id="PTHR11946">
    <property type="entry name" value="VALYL-TRNA SYNTHETASES"/>
    <property type="match status" value="1"/>
</dbReference>
<comment type="subcellular location">
    <subcellularLocation>
        <location evidence="1">Cytoplasm</location>
    </subcellularLocation>
</comment>
<dbReference type="FunFam" id="3.90.740.10:FF:000010">
    <property type="entry name" value="Valine--tRNA ligase"/>
    <property type="match status" value="1"/>
</dbReference>